<keyword evidence="10" id="KW-1133">Transmembrane helix</keyword>
<dbReference type="SUPFAM" id="SSF55874">
    <property type="entry name" value="ATPase domain of HSP90 chaperone/DNA topoisomerase II/histidine kinase"/>
    <property type="match status" value="1"/>
</dbReference>
<dbReference type="CDD" id="cd00082">
    <property type="entry name" value="HisKA"/>
    <property type="match status" value="1"/>
</dbReference>
<evidence type="ECO:0000256" key="10">
    <source>
        <dbReference type="SAM" id="Phobius"/>
    </source>
</evidence>
<reference evidence="14" key="1">
    <citation type="journal article" date="2020" name="Appl. Environ. Microbiol.">
        <title>Diazotrophic Anaeromyxobacter Isolates from Soils.</title>
        <authorList>
            <person name="Masuda Y."/>
            <person name="Yamanaka H."/>
            <person name="Xu Z.X."/>
            <person name="Shiratori Y."/>
            <person name="Aono T."/>
            <person name="Amachi S."/>
            <person name="Senoo K."/>
            <person name="Itoh H."/>
        </authorList>
    </citation>
    <scope>NUCLEOTIDE SEQUENCE [LARGE SCALE GENOMIC DNA]</scope>
    <source>
        <strain evidence="14">R267</strain>
    </source>
</reference>
<dbReference type="GO" id="GO:0005524">
    <property type="term" value="F:ATP binding"/>
    <property type="evidence" value="ECO:0007669"/>
    <property type="project" value="UniProtKB-KW"/>
</dbReference>
<dbReference type="InterPro" id="IPR003594">
    <property type="entry name" value="HATPase_dom"/>
</dbReference>
<dbReference type="Pfam" id="PF00512">
    <property type="entry name" value="HisKA"/>
    <property type="match status" value="1"/>
</dbReference>
<dbReference type="SUPFAM" id="SSF158472">
    <property type="entry name" value="HAMP domain-like"/>
    <property type="match status" value="1"/>
</dbReference>
<dbReference type="PROSITE" id="PS50885">
    <property type="entry name" value="HAMP"/>
    <property type="match status" value="1"/>
</dbReference>
<dbReference type="SMART" id="SM00304">
    <property type="entry name" value="HAMP"/>
    <property type="match status" value="1"/>
</dbReference>
<organism evidence="13 14">
    <name type="scientific">Anaeromyxobacter diazotrophicus</name>
    <dbReference type="NCBI Taxonomy" id="2590199"/>
    <lineage>
        <taxon>Bacteria</taxon>
        <taxon>Pseudomonadati</taxon>
        <taxon>Myxococcota</taxon>
        <taxon>Myxococcia</taxon>
        <taxon>Myxococcales</taxon>
        <taxon>Cystobacterineae</taxon>
        <taxon>Anaeromyxobacteraceae</taxon>
        <taxon>Anaeromyxobacter</taxon>
    </lineage>
</organism>
<name>A0A7I9VH90_9BACT</name>
<keyword evidence="4" id="KW-0597">Phosphoprotein</keyword>
<dbReference type="InterPro" id="IPR036097">
    <property type="entry name" value="HisK_dim/P_sf"/>
</dbReference>
<evidence type="ECO:0000313" key="13">
    <source>
        <dbReference type="EMBL" id="GEJ55705.1"/>
    </source>
</evidence>
<dbReference type="Gene3D" id="1.10.287.130">
    <property type="match status" value="1"/>
</dbReference>
<dbReference type="InterPro" id="IPR004358">
    <property type="entry name" value="Sig_transdc_His_kin-like_C"/>
</dbReference>
<dbReference type="SMART" id="SM00388">
    <property type="entry name" value="HisKA"/>
    <property type="match status" value="1"/>
</dbReference>
<keyword evidence="5" id="KW-0808">Transferase</keyword>
<evidence type="ECO:0000313" key="14">
    <source>
        <dbReference type="Proteomes" id="UP000503640"/>
    </source>
</evidence>
<dbReference type="GO" id="GO:0000155">
    <property type="term" value="F:phosphorelay sensor kinase activity"/>
    <property type="evidence" value="ECO:0007669"/>
    <property type="project" value="InterPro"/>
</dbReference>
<evidence type="ECO:0000256" key="2">
    <source>
        <dbReference type="ARBA" id="ARBA00004370"/>
    </source>
</evidence>
<gene>
    <name evidence="13" type="ORF">AMYX_04460</name>
</gene>
<dbReference type="AlphaFoldDB" id="A0A7I9VH90"/>
<keyword evidence="7" id="KW-0418">Kinase</keyword>
<evidence type="ECO:0000259" key="12">
    <source>
        <dbReference type="PROSITE" id="PS50885"/>
    </source>
</evidence>
<dbReference type="GO" id="GO:0016020">
    <property type="term" value="C:membrane"/>
    <property type="evidence" value="ECO:0007669"/>
    <property type="project" value="UniProtKB-SubCell"/>
</dbReference>
<dbReference type="InterPro" id="IPR003661">
    <property type="entry name" value="HisK_dim/P_dom"/>
</dbReference>
<keyword evidence="10" id="KW-0812">Transmembrane</keyword>
<proteinExistence type="predicted"/>
<dbReference type="EMBL" id="BJTG01000001">
    <property type="protein sequence ID" value="GEJ55705.1"/>
    <property type="molecule type" value="Genomic_DNA"/>
</dbReference>
<feature type="transmembrane region" description="Helical" evidence="10">
    <location>
        <begin position="200"/>
        <end position="220"/>
    </location>
</feature>
<dbReference type="InterPro" id="IPR036890">
    <property type="entry name" value="HATPase_C_sf"/>
</dbReference>
<evidence type="ECO:0000256" key="5">
    <source>
        <dbReference type="ARBA" id="ARBA00022679"/>
    </source>
</evidence>
<dbReference type="InterPro" id="IPR005467">
    <property type="entry name" value="His_kinase_dom"/>
</dbReference>
<dbReference type="Pfam" id="PF02518">
    <property type="entry name" value="HATPase_c"/>
    <property type="match status" value="1"/>
</dbReference>
<dbReference type="Gene3D" id="3.30.565.10">
    <property type="entry name" value="Histidine kinase-like ATPase, C-terminal domain"/>
    <property type="match status" value="1"/>
</dbReference>
<dbReference type="Pfam" id="PF00672">
    <property type="entry name" value="HAMP"/>
    <property type="match status" value="1"/>
</dbReference>
<comment type="subcellular location">
    <subcellularLocation>
        <location evidence="2">Membrane</location>
    </subcellularLocation>
</comment>
<accession>A0A7I9VH90</accession>
<evidence type="ECO:0000256" key="4">
    <source>
        <dbReference type="ARBA" id="ARBA00022553"/>
    </source>
</evidence>
<evidence type="ECO:0000256" key="9">
    <source>
        <dbReference type="ARBA" id="ARBA00023012"/>
    </source>
</evidence>
<evidence type="ECO:0000256" key="1">
    <source>
        <dbReference type="ARBA" id="ARBA00000085"/>
    </source>
</evidence>
<dbReference type="PANTHER" id="PTHR43065">
    <property type="entry name" value="SENSOR HISTIDINE KINASE"/>
    <property type="match status" value="1"/>
</dbReference>
<feature type="domain" description="Histidine kinase" evidence="11">
    <location>
        <begin position="291"/>
        <end position="502"/>
    </location>
</feature>
<dbReference type="SMART" id="SM00387">
    <property type="entry name" value="HATPase_c"/>
    <property type="match status" value="1"/>
</dbReference>
<keyword evidence="8" id="KW-0067">ATP-binding</keyword>
<comment type="caution">
    <text evidence="13">The sequence shown here is derived from an EMBL/GenBank/DDBJ whole genome shotgun (WGS) entry which is preliminary data.</text>
</comment>
<keyword evidence="14" id="KW-1185">Reference proteome</keyword>
<dbReference type="EC" id="2.7.13.3" evidence="3"/>
<sequence length="516" mass="54812">MRSLAARMFLAFAVALAAFGLAALFAVGRMHALGTDLRLLSEGYLPLTRIAAQIDVKDWVTARALEVKAMDPAARRVFLPVARAHFPAVVKEKLSEARAVLARARGFASGADARFFAEVSARVDALDARWTAYDQAAGALFAALERGDAGADDPALAERVEAVRRLEKGLSLDVKLLQAALDGQVADRVHAAERADRRSVLLVVLYSVLAAAVGLGAMLIGQRLLAPIRVLTDGVKAVARGDLSRKVEVRSKDELGLLAREFNAMAASLERQRAELLRAERLAAVGRISAQITHEIRNPLNAIGLNAELLAEELSGAAGSPEALALVQAIGREVDRLGGVTEEYLRFARLPRPAYAPEDLNEVLAALCEFVRPELAAARVALRLALAEDLPPVRADEGQLRAAFLNLLRNSREAMPGGGEVTVATRRAADGGAEAEVRDTGPGIPAEALPRIFDPFYSTKEKGTGLGLAFAQQVVQEHGGTIRCDSAPGAGTTFTVRLPRGEDRSGAAAGMEALEA</sequence>
<dbReference type="RefSeq" id="WP_176062485.1">
    <property type="nucleotide sequence ID" value="NZ_BJTG01000001.1"/>
</dbReference>
<keyword evidence="10" id="KW-0472">Membrane</keyword>
<dbReference type="Proteomes" id="UP000503640">
    <property type="component" value="Unassembled WGS sequence"/>
</dbReference>
<evidence type="ECO:0000256" key="6">
    <source>
        <dbReference type="ARBA" id="ARBA00022741"/>
    </source>
</evidence>
<dbReference type="CDD" id="cd06225">
    <property type="entry name" value="HAMP"/>
    <property type="match status" value="1"/>
</dbReference>
<dbReference type="PANTHER" id="PTHR43065:SF10">
    <property type="entry name" value="PEROXIDE STRESS-ACTIVATED HISTIDINE KINASE MAK3"/>
    <property type="match status" value="1"/>
</dbReference>
<dbReference type="PRINTS" id="PR00344">
    <property type="entry name" value="BCTRLSENSOR"/>
</dbReference>
<comment type="catalytic activity">
    <reaction evidence="1">
        <text>ATP + protein L-histidine = ADP + protein N-phospho-L-histidine.</text>
        <dbReference type="EC" id="2.7.13.3"/>
    </reaction>
</comment>
<evidence type="ECO:0000259" key="11">
    <source>
        <dbReference type="PROSITE" id="PS50109"/>
    </source>
</evidence>
<keyword evidence="6" id="KW-0547">Nucleotide-binding</keyword>
<keyword evidence="9" id="KW-0902">Two-component regulatory system</keyword>
<dbReference type="Gene3D" id="6.10.340.10">
    <property type="match status" value="1"/>
</dbReference>
<dbReference type="PROSITE" id="PS50109">
    <property type="entry name" value="HIS_KIN"/>
    <property type="match status" value="1"/>
</dbReference>
<protein>
    <recommendedName>
        <fullName evidence="3">histidine kinase</fullName>
        <ecNumber evidence="3">2.7.13.3</ecNumber>
    </recommendedName>
</protein>
<feature type="domain" description="HAMP" evidence="12">
    <location>
        <begin position="222"/>
        <end position="274"/>
    </location>
</feature>
<dbReference type="SUPFAM" id="SSF47384">
    <property type="entry name" value="Homodimeric domain of signal transducing histidine kinase"/>
    <property type="match status" value="1"/>
</dbReference>
<evidence type="ECO:0000256" key="3">
    <source>
        <dbReference type="ARBA" id="ARBA00012438"/>
    </source>
</evidence>
<evidence type="ECO:0000256" key="8">
    <source>
        <dbReference type="ARBA" id="ARBA00022840"/>
    </source>
</evidence>
<evidence type="ECO:0000256" key="7">
    <source>
        <dbReference type="ARBA" id="ARBA00022777"/>
    </source>
</evidence>
<dbReference type="InterPro" id="IPR003660">
    <property type="entry name" value="HAMP_dom"/>
</dbReference>